<protein>
    <submittedName>
        <fullName evidence="1">TIGR03757 family integrating conjugative element protein</fullName>
    </submittedName>
</protein>
<dbReference type="Pfam" id="PF07511">
    <property type="entry name" value="DUF1525"/>
    <property type="match status" value="1"/>
</dbReference>
<evidence type="ECO:0000313" key="2">
    <source>
        <dbReference type="Proteomes" id="UP000539985"/>
    </source>
</evidence>
<dbReference type="EMBL" id="JACAQB010000024">
    <property type="protein sequence ID" value="NWB99500.1"/>
    <property type="molecule type" value="Genomic_DNA"/>
</dbReference>
<dbReference type="Proteomes" id="UP000539985">
    <property type="component" value="Unassembled WGS sequence"/>
</dbReference>
<reference evidence="1 2" key="1">
    <citation type="submission" date="2020-04" db="EMBL/GenBank/DDBJ databases">
        <title>Molecular characterization of pseudomonads from Agaricus bisporus reveal novel blotch 2 pathogens in Western Europe.</title>
        <authorList>
            <person name="Taparia T."/>
            <person name="Krijger M."/>
            <person name="Haynes E."/>
            <person name="Elpinstone J.G."/>
            <person name="Noble R."/>
            <person name="Van Der Wolf J."/>
        </authorList>
    </citation>
    <scope>NUCLEOTIDE SEQUENCE [LARGE SCALE GENOMIC DNA]</scope>
    <source>
        <strain evidence="1 2">H7001</strain>
    </source>
</reference>
<gene>
    <name evidence="1" type="ORF">HX882_26775</name>
</gene>
<comment type="caution">
    <text evidence="1">The sequence shown here is derived from an EMBL/GenBank/DDBJ whole genome shotgun (WGS) entry which is preliminary data.</text>
</comment>
<name>A0A7Y7XGN8_9PSED</name>
<sequence length="134" mass="14615">MMLLPSPRSLGFAALLIVPPAGFAGTWVITDSAHPVEVTEDIRVIHLDRLDHLEVALSQGLPADPAQAQALFQTNMTTVAAAEISQAHQDVVDAWRLGITKMPAVVVDQHYVVYGDPNVERALAKIEQFRRAQP</sequence>
<evidence type="ECO:0000313" key="1">
    <source>
        <dbReference type="EMBL" id="NWB99500.1"/>
    </source>
</evidence>
<dbReference type="NCBIfam" id="TIGR03757">
    <property type="entry name" value="conj_TIGR03757"/>
    <property type="match status" value="1"/>
</dbReference>
<dbReference type="RefSeq" id="WP_177105097.1">
    <property type="nucleotide sequence ID" value="NZ_JACAQB010000024.1"/>
</dbReference>
<dbReference type="AlphaFoldDB" id="A0A7Y7XGN8"/>
<accession>A0A7Y7XGN8</accession>
<proteinExistence type="predicted"/>
<organism evidence="1 2">
    <name type="scientific">Pseudomonas gingeri</name>
    <dbReference type="NCBI Taxonomy" id="117681"/>
    <lineage>
        <taxon>Bacteria</taxon>
        <taxon>Pseudomonadati</taxon>
        <taxon>Pseudomonadota</taxon>
        <taxon>Gammaproteobacteria</taxon>
        <taxon>Pseudomonadales</taxon>
        <taxon>Pseudomonadaceae</taxon>
        <taxon>Pseudomonas</taxon>
    </lineage>
</organism>
<dbReference type="InterPro" id="IPR011090">
    <property type="entry name" value="Integr_conj_element_PFL4709"/>
</dbReference>